<feature type="domain" description="Major facilitator superfamily (MFS) profile" evidence="8">
    <location>
        <begin position="8"/>
        <end position="414"/>
    </location>
</feature>
<keyword evidence="4 7" id="KW-0812">Transmembrane</keyword>
<sequence>MGKKRNIVLAILFLTWTISYMDRMVMTVAIPYISKEFNLTSVQMGVVMSAFFMGYTFFQLPGGMLSDKFGARKVMTFAIAWWSAFTAFTGMITSYTSLLVVRVLFGLGEASFPSGSWKTISTWFPKKERATANSMMMAASAIGTAIAPLFVVGIMSYFGWRSVFLFLFIPGIIIAALIWVFVRDNPAQSKMITPEELSVIQEDNSINEQDAANKEAVNKLSFKDIIKLPVMWKLFFLWLTFDIVFWGFGSWIPSYLVNERHFVMVKMGIIASLPYFAGTIGTWVSGYISDKFFVGKRRNFIIICEVAAALFLFLTYNAPSEVLAITFLTVAGFFVCATMGAFWAIPMDILPAEVMGSGSGFINTGGQIAGIISPIIMGFLIQASGGSYKTAFTFLAISSLVSAGFALSINEKGKESSPKSITT</sequence>
<dbReference type="InterPro" id="IPR036259">
    <property type="entry name" value="MFS_trans_sf"/>
</dbReference>
<evidence type="ECO:0000313" key="10">
    <source>
        <dbReference type="Proteomes" id="UP001524944"/>
    </source>
</evidence>
<dbReference type="InterPro" id="IPR020846">
    <property type="entry name" value="MFS_dom"/>
</dbReference>
<keyword evidence="3" id="KW-1003">Cell membrane</keyword>
<dbReference type="PROSITE" id="PS50850">
    <property type="entry name" value="MFS"/>
    <property type="match status" value="1"/>
</dbReference>
<evidence type="ECO:0000256" key="3">
    <source>
        <dbReference type="ARBA" id="ARBA00022475"/>
    </source>
</evidence>
<evidence type="ECO:0000256" key="5">
    <source>
        <dbReference type="ARBA" id="ARBA00022989"/>
    </source>
</evidence>
<dbReference type="PANTHER" id="PTHR11662">
    <property type="entry name" value="SOLUTE CARRIER FAMILY 17"/>
    <property type="match status" value="1"/>
</dbReference>
<evidence type="ECO:0000256" key="4">
    <source>
        <dbReference type="ARBA" id="ARBA00022692"/>
    </source>
</evidence>
<evidence type="ECO:0000256" key="1">
    <source>
        <dbReference type="ARBA" id="ARBA00004651"/>
    </source>
</evidence>
<evidence type="ECO:0000313" key="9">
    <source>
        <dbReference type="EMBL" id="MCR6544432.1"/>
    </source>
</evidence>
<feature type="transmembrane region" description="Helical" evidence="7">
    <location>
        <begin position="230"/>
        <end position="249"/>
    </location>
</feature>
<proteinExistence type="predicted"/>
<feature type="transmembrane region" description="Helical" evidence="7">
    <location>
        <begin position="322"/>
        <end position="345"/>
    </location>
</feature>
<evidence type="ECO:0000259" key="8">
    <source>
        <dbReference type="PROSITE" id="PS50850"/>
    </source>
</evidence>
<evidence type="ECO:0000256" key="2">
    <source>
        <dbReference type="ARBA" id="ARBA00022448"/>
    </source>
</evidence>
<evidence type="ECO:0000256" key="6">
    <source>
        <dbReference type="ARBA" id="ARBA00023136"/>
    </source>
</evidence>
<comment type="caution">
    <text evidence="9">The sequence shown here is derived from an EMBL/GenBank/DDBJ whole genome shotgun (WGS) entry which is preliminary data.</text>
</comment>
<keyword evidence="10" id="KW-1185">Reference proteome</keyword>
<reference evidence="9 10" key="1">
    <citation type="submission" date="2022-08" db="EMBL/GenBank/DDBJ databases">
        <title>Proteogenomics of the novel Dehalobacterium formicoaceticum strain EZ94 highlights a key role of methyltransferases during anaerobic dichloromethane degradation.</title>
        <authorList>
            <person name="Wasmund K."/>
        </authorList>
    </citation>
    <scope>NUCLEOTIDE SEQUENCE [LARGE SCALE GENOMIC DNA]</scope>
    <source>
        <strain evidence="9 10">EZ94</strain>
    </source>
</reference>
<dbReference type="EMBL" id="JANPWE010000001">
    <property type="protein sequence ID" value="MCR6544432.1"/>
    <property type="molecule type" value="Genomic_DNA"/>
</dbReference>
<feature type="transmembrane region" description="Helical" evidence="7">
    <location>
        <begin position="164"/>
        <end position="182"/>
    </location>
</feature>
<evidence type="ECO:0000256" key="7">
    <source>
        <dbReference type="SAM" id="Phobius"/>
    </source>
</evidence>
<feature type="transmembrane region" description="Helical" evidence="7">
    <location>
        <begin position="366"/>
        <end position="385"/>
    </location>
</feature>
<feature type="transmembrane region" description="Helical" evidence="7">
    <location>
        <begin position="43"/>
        <end position="62"/>
    </location>
</feature>
<dbReference type="PIRSF" id="PIRSF002808">
    <property type="entry name" value="Hexose_phosphate_transp"/>
    <property type="match status" value="1"/>
</dbReference>
<dbReference type="RefSeq" id="WP_257912049.1">
    <property type="nucleotide sequence ID" value="NZ_JANPWE010000001.1"/>
</dbReference>
<dbReference type="CDD" id="cd17319">
    <property type="entry name" value="MFS_ExuT_GudP_like"/>
    <property type="match status" value="1"/>
</dbReference>
<dbReference type="Proteomes" id="UP001524944">
    <property type="component" value="Unassembled WGS sequence"/>
</dbReference>
<dbReference type="SUPFAM" id="SSF103473">
    <property type="entry name" value="MFS general substrate transporter"/>
    <property type="match status" value="1"/>
</dbReference>
<accession>A0ABT1Y0N7</accession>
<feature type="transmembrane region" description="Helical" evidence="7">
    <location>
        <begin position="300"/>
        <end position="316"/>
    </location>
</feature>
<dbReference type="PANTHER" id="PTHR11662:SF399">
    <property type="entry name" value="FI19708P1-RELATED"/>
    <property type="match status" value="1"/>
</dbReference>
<feature type="transmembrane region" description="Helical" evidence="7">
    <location>
        <begin position="391"/>
        <end position="409"/>
    </location>
</feature>
<keyword evidence="2" id="KW-0813">Transport</keyword>
<comment type="subcellular location">
    <subcellularLocation>
        <location evidence="1">Cell membrane</location>
        <topology evidence="1">Multi-pass membrane protein</topology>
    </subcellularLocation>
</comment>
<dbReference type="InterPro" id="IPR011701">
    <property type="entry name" value="MFS"/>
</dbReference>
<dbReference type="Pfam" id="PF07690">
    <property type="entry name" value="MFS_1"/>
    <property type="match status" value="1"/>
</dbReference>
<dbReference type="Gene3D" id="1.20.1250.20">
    <property type="entry name" value="MFS general substrate transporter like domains"/>
    <property type="match status" value="2"/>
</dbReference>
<dbReference type="InterPro" id="IPR000849">
    <property type="entry name" value="Sugar_P_transporter"/>
</dbReference>
<keyword evidence="5 7" id="KW-1133">Transmembrane helix</keyword>
<dbReference type="InterPro" id="IPR050382">
    <property type="entry name" value="MFS_Na/Anion_cotransporter"/>
</dbReference>
<gene>
    <name evidence="9" type="ORF">NVS47_02705</name>
</gene>
<feature type="transmembrane region" description="Helical" evidence="7">
    <location>
        <begin position="74"/>
        <end position="93"/>
    </location>
</feature>
<protein>
    <submittedName>
        <fullName evidence="9">MFS transporter</fullName>
    </submittedName>
</protein>
<keyword evidence="6 7" id="KW-0472">Membrane</keyword>
<feature type="transmembrane region" description="Helical" evidence="7">
    <location>
        <begin position="138"/>
        <end position="158"/>
    </location>
</feature>
<organism evidence="9 10">
    <name type="scientific">Dehalobacterium formicoaceticum</name>
    <dbReference type="NCBI Taxonomy" id="51515"/>
    <lineage>
        <taxon>Bacteria</taxon>
        <taxon>Bacillati</taxon>
        <taxon>Bacillota</taxon>
        <taxon>Clostridia</taxon>
        <taxon>Eubacteriales</taxon>
        <taxon>Peptococcaceae</taxon>
        <taxon>Dehalobacterium</taxon>
    </lineage>
</organism>
<feature type="transmembrane region" description="Helical" evidence="7">
    <location>
        <begin position="269"/>
        <end position="288"/>
    </location>
</feature>
<name>A0ABT1Y0N7_9FIRM</name>